<dbReference type="RefSeq" id="WP_011417656.1">
    <property type="nucleotide sequence ID" value="NC_007759.1"/>
</dbReference>
<accession>Q2LU70</accession>
<feature type="region of interest" description="Disordered" evidence="1">
    <location>
        <begin position="122"/>
        <end position="142"/>
    </location>
</feature>
<dbReference type="Proteomes" id="UP000001933">
    <property type="component" value="Chromosome"/>
</dbReference>
<evidence type="ECO:0000256" key="1">
    <source>
        <dbReference type="SAM" id="MobiDB-lite"/>
    </source>
</evidence>
<dbReference type="InParanoid" id="Q2LU70"/>
<protein>
    <submittedName>
        <fullName evidence="2">Hypothetical cytosolic protein</fullName>
    </submittedName>
</protein>
<reference evidence="2 3" key="1">
    <citation type="journal article" date="2007" name="Proc. Natl. Acad. Sci. U.S.A.">
        <title>The genome of Syntrophus aciditrophicus: life at the thermodynamic limit of microbial growth.</title>
        <authorList>
            <person name="McInerney M.J."/>
            <person name="Rohlin L."/>
            <person name="Mouttaki H."/>
            <person name="Kim U."/>
            <person name="Krupp R.S."/>
            <person name="Rios-Hernandez L."/>
            <person name="Sieber J."/>
            <person name="Struchtemeyer C.G."/>
            <person name="Bhattacharyya A."/>
            <person name="Campbell J.W."/>
            <person name="Gunsalus R.P."/>
        </authorList>
    </citation>
    <scope>NUCLEOTIDE SEQUENCE [LARGE SCALE GENOMIC DNA]</scope>
    <source>
        <strain evidence="2 3">SB</strain>
    </source>
</reference>
<dbReference type="KEGG" id="sat:SYN_02016"/>
<dbReference type="EMBL" id="CP000252">
    <property type="protein sequence ID" value="ABC77634.1"/>
    <property type="molecule type" value="Genomic_DNA"/>
</dbReference>
<organism evidence="2 3">
    <name type="scientific">Syntrophus aciditrophicus (strain SB)</name>
    <dbReference type="NCBI Taxonomy" id="56780"/>
    <lineage>
        <taxon>Bacteria</taxon>
        <taxon>Pseudomonadati</taxon>
        <taxon>Thermodesulfobacteriota</taxon>
        <taxon>Syntrophia</taxon>
        <taxon>Syntrophales</taxon>
        <taxon>Syntrophaceae</taxon>
        <taxon>Syntrophus</taxon>
    </lineage>
</organism>
<evidence type="ECO:0000313" key="3">
    <source>
        <dbReference type="Proteomes" id="UP000001933"/>
    </source>
</evidence>
<name>Q2LU70_SYNAS</name>
<gene>
    <name evidence="2" type="ORF">SYN_02016</name>
</gene>
<keyword evidence="3" id="KW-1185">Reference proteome</keyword>
<proteinExistence type="predicted"/>
<dbReference type="AlphaFoldDB" id="Q2LU70"/>
<dbReference type="STRING" id="56780.SYN_02016"/>
<sequence>MAQIITSVFNAFKRTAGRVIRNMNSGTVDEIVNEEETGSPGAPSDLHRRLEGLLEKAESDGDVQIDERETPLDVAKTDTSAPLKIHEEGITEIRGKEAHGEFRKIQMPETGSGVAHPAAETVASGGNEAESATRAVKKTGARKTTVTYDDRLRTKEVEVLRKEVETIEKAIVEHIECTVKRTSGDREESVEKLIKKWGQPWKATPEIQDT</sequence>
<dbReference type="HOGENOM" id="CLU_1309570_0_0_7"/>
<evidence type="ECO:0000313" key="2">
    <source>
        <dbReference type="EMBL" id="ABC77634.1"/>
    </source>
</evidence>